<name>A0A2G3DWI2_9FIRM</name>
<accession>A0A2G3DWI2</accession>
<dbReference type="Gene3D" id="1.10.30.50">
    <property type="match status" value="1"/>
</dbReference>
<reference evidence="2 3" key="1">
    <citation type="submission" date="2017-10" db="EMBL/GenBank/DDBJ databases">
        <title>Resolving the taxonomy of Roseburia spp., Eubacterium rectale and Agathobacter spp. through phylogenomic analysis.</title>
        <authorList>
            <person name="Sheridan P.O."/>
            <person name="Walker A.W."/>
            <person name="Duncan S.H."/>
            <person name="Scott K.P."/>
            <person name="Toole P.W.O."/>
            <person name="Luis P."/>
            <person name="Flint H.J."/>
        </authorList>
    </citation>
    <scope>NUCLEOTIDE SEQUENCE [LARGE SCALE GENOMIC DNA]</scope>
    <source>
        <strain evidence="2 3">JK626</strain>
    </source>
</reference>
<dbReference type="InterPro" id="IPR003615">
    <property type="entry name" value="HNH_nuc"/>
</dbReference>
<keyword evidence="2" id="KW-0695">RNA-directed DNA polymerase</keyword>
<comment type="caution">
    <text evidence="2">The sequence shown here is derived from an EMBL/GenBank/DDBJ whole genome shotgun (WGS) entry which is preliminary data.</text>
</comment>
<evidence type="ECO:0000313" key="3">
    <source>
        <dbReference type="Proteomes" id="UP000225889"/>
    </source>
</evidence>
<dbReference type="GO" id="GO:0003964">
    <property type="term" value="F:RNA-directed DNA polymerase activity"/>
    <property type="evidence" value="ECO:0007669"/>
    <property type="project" value="UniProtKB-KW"/>
</dbReference>
<dbReference type="PANTHER" id="PTHR34047">
    <property type="entry name" value="NUCLEAR INTRON MATURASE 1, MITOCHONDRIAL-RELATED"/>
    <property type="match status" value="1"/>
</dbReference>
<dbReference type="SUPFAM" id="SSF56672">
    <property type="entry name" value="DNA/RNA polymerases"/>
    <property type="match status" value="1"/>
</dbReference>
<dbReference type="NCBIfam" id="TIGR04416">
    <property type="entry name" value="group_II_RT_mat"/>
    <property type="match status" value="1"/>
</dbReference>
<keyword evidence="2" id="KW-0548">Nucleotidyltransferase</keyword>
<dbReference type="SMART" id="SM00507">
    <property type="entry name" value="HNHc"/>
    <property type="match status" value="1"/>
</dbReference>
<dbReference type="RefSeq" id="WP_099391967.1">
    <property type="nucleotide sequence ID" value="NZ_PDYF01000011.1"/>
</dbReference>
<protein>
    <submittedName>
        <fullName evidence="2">Group II intron reverse transcriptase/maturase</fullName>
    </submittedName>
</protein>
<organism evidence="2 3">
    <name type="scientific">Pseudobutyrivibrio ruminis</name>
    <dbReference type="NCBI Taxonomy" id="46206"/>
    <lineage>
        <taxon>Bacteria</taxon>
        <taxon>Bacillati</taxon>
        <taxon>Bacillota</taxon>
        <taxon>Clostridia</taxon>
        <taxon>Lachnospirales</taxon>
        <taxon>Lachnospiraceae</taxon>
        <taxon>Pseudobutyrivibrio</taxon>
    </lineage>
</organism>
<dbReference type="AlphaFoldDB" id="A0A2G3DWI2"/>
<dbReference type="InterPro" id="IPR030931">
    <property type="entry name" value="Group_II_RT_mat"/>
</dbReference>
<dbReference type="PROSITE" id="PS50878">
    <property type="entry name" value="RT_POL"/>
    <property type="match status" value="1"/>
</dbReference>
<dbReference type="CDD" id="cd01651">
    <property type="entry name" value="RT_G2_intron"/>
    <property type="match status" value="1"/>
</dbReference>
<gene>
    <name evidence="2" type="primary">ltrA</name>
    <name evidence="2" type="ORF">CSX01_07820</name>
</gene>
<sequence length="629" mass="72202">MPVLTSEQQAKKPKQRKLRNAEYYDMESTFDKLYAGSKKGKTFSKLMEIIESEENIKLAYRTIKKNSGSDTAGVDKRTIKNLAKLSEEEYVKLIRKQFSNYHPRPVRRVEIPKPNGKTRPLGIPTIVDRVVQQCVLQVLEPICEAKFSENSNGFRPNRSAETAIAQCMRLIQVQHMYHVVDLDIKGFFDNINHTKLMRQIWTLGIRDKKLLCIIKEMLKAPVVLPNGKVTYPTKGTPQGGILSPLLANIALNELDWWIASQWELMPTKTTFKTRSNAQGTEIKSHVYRALRGSRLKEMHAVRYADDFKIFCASHDEAVRAYKATEKWLKDRLGLDISPEKSKVVNLKRQYSEFLGFKLKVRKKGKKYVVRSHICDKAFKSAHKKLSKEVHDLEHVPNEDAQFIQLQKYNSVVAGLHEYYCIATDTVDDFGRLAFSINKQLRNRLRGDISKNGHLRNGFIKEKYGNSKQIRFLRGRPIVPIGYAQPKHAQHKKKSVNKYTAEGRQLIHKNLDIDTSTMLWLMRNPVRGKSVEYADNRISLYAAQNGKCAVTGVHMETHDIHCHHKLPVSLGGTDEYNNLVLVTKDIHVIIHAKNDETINRYLNPLNLDNSKLAKLNKLRVMADMPPITIL</sequence>
<keyword evidence="2" id="KW-0808">Transferase</keyword>
<evidence type="ECO:0000259" key="1">
    <source>
        <dbReference type="PROSITE" id="PS50878"/>
    </source>
</evidence>
<dbReference type="InterPro" id="IPR051083">
    <property type="entry name" value="GrpII_Intron_Splice-Mob/Def"/>
</dbReference>
<dbReference type="PANTHER" id="PTHR34047:SF8">
    <property type="entry name" value="PROTEIN YKFC"/>
    <property type="match status" value="1"/>
</dbReference>
<reference evidence="2 3" key="2">
    <citation type="submission" date="2017-10" db="EMBL/GenBank/DDBJ databases">
        <authorList>
            <person name="Banno H."/>
            <person name="Chua N.-H."/>
        </authorList>
    </citation>
    <scope>NUCLEOTIDE SEQUENCE [LARGE SCALE GENOMIC DNA]</scope>
    <source>
        <strain evidence="2 3">JK626</strain>
    </source>
</reference>
<dbReference type="EMBL" id="PDYF01000011">
    <property type="protein sequence ID" value="PHU35225.1"/>
    <property type="molecule type" value="Genomic_DNA"/>
</dbReference>
<dbReference type="CDD" id="cd00085">
    <property type="entry name" value="HNHc"/>
    <property type="match status" value="1"/>
</dbReference>
<dbReference type="InterPro" id="IPR043502">
    <property type="entry name" value="DNA/RNA_pol_sf"/>
</dbReference>
<dbReference type="InterPro" id="IPR000477">
    <property type="entry name" value="RT_dom"/>
</dbReference>
<dbReference type="Proteomes" id="UP000225889">
    <property type="component" value="Unassembled WGS sequence"/>
</dbReference>
<dbReference type="Pfam" id="PF00078">
    <property type="entry name" value="RVT_1"/>
    <property type="match status" value="1"/>
</dbReference>
<feature type="domain" description="Reverse transcriptase" evidence="1">
    <location>
        <begin position="92"/>
        <end position="358"/>
    </location>
</feature>
<proteinExistence type="predicted"/>
<evidence type="ECO:0000313" key="2">
    <source>
        <dbReference type="EMBL" id="PHU35225.1"/>
    </source>
</evidence>